<sequence>MTRNDFIEMMKKKDTAEQSTDTNNLIEECNSQGQYSKSDRVVVISDESNSSNDTNTNVINNNGNMNNTQTISSNDKEPRNPNNTILQACIAESEKNKFALSTLCNLLASKGKDLEWHQIMCLINLINMIANSAFKTDEKKIKQLVFNLLDNLTEKNKNLNSKCTRTNKEAIQQNRTETNTNNTTVFSYETAAQIRPELANCSHQSNQVIPTITHHKGFTHSMRMPINRLYTLENGPVEAKKKNSQEYLHKISNDRYYKTAQAAAETVTSDMITQNVQRPNQIRAPADDGSGPQAVVTSIAAGRRQVVCQATKGRVTLAETAAARASSDRVLETPFSALAEYSERQSFLVKKTSSSFLGFFLPTSDGRVI</sequence>
<name>A0ACC1CXN6_9NEOP</name>
<gene>
    <name evidence="1" type="ORF">K1T71_007640</name>
</gene>
<evidence type="ECO:0000313" key="1">
    <source>
        <dbReference type="EMBL" id="KAJ0176461.1"/>
    </source>
</evidence>
<reference evidence="1 2" key="1">
    <citation type="journal article" date="2021" name="Front. Genet.">
        <title>Chromosome-Level Genome Assembly Reveals Significant Gene Expansion in the Toll and IMD Signaling Pathways of Dendrolimus kikuchii.</title>
        <authorList>
            <person name="Zhou J."/>
            <person name="Wu P."/>
            <person name="Xiong Z."/>
            <person name="Liu N."/>
            <person name="Zhao N."/>
            <person name="Ji M."/>
            <person name="Qiu Y."/>
            <person name="Yang B."/>
        </authorList>
    </citation>
    <scope>NUCLEOTIDE SEQUENCE [LARGE SCALE GENOMIC DNA]</scope>
    <source>
        <strain evidence="1">Ann1</strain>
    </source>
</reference>
<keyword evidence="2" id="KW-1185">Reference proteome</keyword>
<protein>
    <submittedName>
        <fullName evidence="1">Uncharacterized protein</fullName>
    </submittedName>
</protein>
<organism evidence="1 2">
    <name type="scientific">Dendrolimus kikuchii</name>
    <dbReference type="NCBI Taxonomy" id="765133"/>
    <lineage>
        <taxon>Eukaryota</taxon>
        <taxon>Metazoa</taxon>
        <taxon>Ecdysozoa</taxon>
        <taxon>Arthropoda</taxon>
        <taxon>Hexapoda</taxon>
        <taxon>Insecta</taxon>
        <taxon>Pterygota</taxon>
        <taxon>Neoptera</taxon>
        <taxon>Endopterygota</taxon>
        <taxon>Lepidoptera</taxon>
        <taxon>Glossata</taxon>
        <taxon>Ditrysia</taxon>
        <taxon>Bombycoidea</taxon>
        <taxon>Lasiocampidae</taxon>
        <taxon>Dendrolimus</taxon>
    </lineage>
</organism>
<evidence type="ECO:0000313" key="2">
    <source>
        <dbReference type="Proteomes" id="UP000824533"/>
    </source>
</evidence>
<dbReference type="EMBL" id="CM034399">
    <property type="protein sequence ID" value="KAJ0176461.1"/>
    <property type="molecule type" value="Genomic_DNA"/>
</dbReference>
<accession>A0ACC1CXN6</accession>
<comment type="caution">
    <text evidence="1">The sequence shown here is derived from an EMBL/GenBank/DDBJ whole genome shotgun (WGS) entry which is preliminary data.</text>
</comment>
<proteinExistence type="predicted"/>
<dbReference type="Proteomes" id="UP000824533">
    <property type="component" value="Linkage Group LG13"/>
</dbReference>